<dbReference type="PANTHER" id="PTHR43333">
    <property type="entry name" value="2-HACID_DH_C DOMAIN-CONTAINING PROTEIN"/>
    <property type="match status" value="1"/>
</dbReference>
<dbReference type="Proteomes" id="UP000053105">
    <property type="component" value="Unassembled WGS sequence"/>
</dbReference>
<keyword evidence="2" id="KW-0520">NAD</keyword>
<dbReference type="InterPro" id="IPR036291">
    <property type="entry name" value="NAD(P)-bd_dom_sf"/>
</dbReference>
<organism evidence="4 5">
    <name type="scientific">Melipona quadrifasciata</name>
    <dbReference type="NCBI Taxonomy" id="166423"/>
    <lineage>
        <taxon>Eukaryota</taxon>
        <taxon>Metazoa</taxon>
        <taxon>Ecdysozoa</taxon>
        <taxon>Arthropoda</taxon>
        <taxon>Hexapoda</taxon>
        <taxon>Insecta</taxon>
        <taxon>Pterygota</taxon>
        <taxon>Neoptera</taxon>
        <taxon>Endopterygota</taxon>
        <taxon>Hymenoptera</taxon>
        <taxon>Apocrita</taxon>
        <taxon>Aculeata</taxon>
        <taxon>Apoidea</taxon>
        <taxon>Anthophila</taxon>
        <taxon>Apidae</taxon>
        <taxon>Melipona</taxon>
    </lineage>
</organism>
<keyword evidence="1" id="KW-0560">Oxidoreductase</keyword>
<evidence type="ECO:0000313" key="4">
    <source>
        <dbReference type="EMBL" id="KOX79621.1"/>
    </source>
</evidence>
<keyword evidence="5" id="KW-1185">Reference proteome</keyword>
<protein>
    <submittedName>
        <fullName evidence="4">Glyoxylate/hydroxypyruvate reductase A</fullName>
    </submittedName>
</protein>
<dbReference type="FunFam" id="3.40.50.720:FF:000363">
    <property type="entry name" value="D-isomer specific 2-hydroxyacid dehydrogenase"/>
    <property type="match status" value="1"/>
</dbReference>
<evidence type="ECO:0000313" key="5">
    <source>
        <dbReference type="Proteomes" id="UP000053105"/>
    </source>
</evidence>
<reference evidence="4 5" key="1">
    <citation type="submission" date="2015-07" db="EMBL/GenBank/DDBJ databases">
        <title>The genome of Melipona quadrifasciata.</title>
        <authorList>
            <person name="Pan H."/>
            <person name="Kapheim K."/>
        </authorList>
    </citation>
    <scope>NUCLEOTIDE SEQUENCE [LARGE SCALE GENOMIC DNA]</scope>
    <source>
        <strain evidence="4">0111107301</strain>
        <tissue evidence="4">Whole body</tissue>
    </source>
</reference>
<dbReference type="GO" id="GO:0051287">
    <property type="term" value="F:NAD binding"/>
    <property type="evidence" value="ECO:0007669"/>
    <property type="project" value="InterPro"/>
</dbReference>
<proteinExistence type="predicted"/>
<gene>
    <name evidence="4" type="ORF">WN51_02887</name>
</gene>
<dbReference type="InterPro" id="IPR006140">
    <property type="entry name" value="D-isomer_DH_NAD-bd"/>
</dbReference>
<dbReference type="CDD" id="cd05300">
    <property type="entry name" value="2-Hacid_dh_1"/>
    <property type="match status" value="1"/>
</dbReference>
<dbReference type="PANTHER" id="PTHR43333:SF1">
    <property type="entry name" value="D-ISOMER SPECIFIC 2-HYDROXYACID DEHYDROGENASE NAD-BINDING DOMAIN-CONTAINING PROTEIN"/>
    <property type="match status" value="1"/>
</dbReference>
<evidence type="ECO:0000256" key="2">
    <source>
        <dbReference type="ARBA" id="ARBA00023027"/>
    </source>
</evidence>
<name>A0A0N0U726_9HYME</name>
<dbReference type="Pfam" id="PF02826">
    <property type="entry name" value="2-Hacid_dh_C"/>
    <property type="match status" value="1"/>
</dbReference>
<sequence>MAQRIAILSVIPRLSYHLRIKLPNSTIFDVLPDKCDTLSKLQNADIVVTDCDLFLPYTDKLPSVKWVQTTWAGIESLISNLRDKKINYTVTRFSDKSLALAMSEYVIAHIFNFERNQKQQYQNQENKKWITDGNISDYKLISDLSVGILGLGNIGKTVAEKIKMFGATVWGMTRTPLKESLNYIDEHRTIEHLPEVLTNCDYIINVLPSTPSTLGLLNGNILEKCKNRGSIFINIGRGTIIKETDLLNALEQQWILGAILDVFAEEPLSGKSKLWSLPQVTITPHISGVSRARDIADYFVENYQRYIKGEKLLNIANLEEGY</sequence>
<dbReference type="EMBL" id="KQ435711">
    <property type="protein sequence ID" value="KOX79621.1"/>
    <property type="molecule type" value="Genomic_DNA"/>
</dbReference>
<evidence type="ECO:0000256" key="1">
    <source>
        <dbReference type="ARBA" id="ARBA00023002"/>
    </source>
</evidence>
<dbReference type="Gene3D" id="3.40.50.720">
    <property type="entry name" value="NAD(P)-binding Rossmann-like Domain"/>
    <property type="match status" value="2"/>
</dbReference>
<dbReference type="SUPFAM" id="SSF51735">
    <property type="entry name" value="NAD(P)-binding Rossmann-fold domains"/>
    <property type="match status" value="1"/>
</dbReference>
<dbReference type="AlphaFoldDB" id="A0A0N0U726"/>
<dbReference type="GO" id="GO:0016491">
    <property type="term" value="F:oxidoreductase activity"/>
    <property type="evidence" value="ECO:0007669"/>
    <property type="project" value="UniProtKB-KW"/>
</dbReference>
<evidence type="ECO:0000259" key="3">
    <source>
        <dbReference type="Pfam" id="PF02826"/>
    </source>
</evidence>
<dbReference type="OrthoDB" id="298012at2759"/>
<feature type="domain" description="D-isomer specific 2-hydroxyacid dehydrogenase NAD-binding" evidence="3">
    <location>
        <begin position="107"/>
        <end position="287"/>
    </location>
</feature>
<dbReference type="STRING" id="166423.A0A0N0U726"/>
<accession>A0A0N0U726</accession>
<keyword evidence="4" id="KW-0670">Pyruvate</keyword>